<proteinExistence type="inferred from homology"/>
<dbReference type="EMBL" id="MTJY01000029">
    <property type="protein sequence ID" value="ONN74760.1"/>
    <property type="molecule type" value="Genomic_DNA"/>
</dbReference>
<evidence type="ECO:0000256" key="6">
    <source>
        <dbReference type="ARBA" id="ARBA00022741"/>
    </source>
</evidence>
<reference evidence="13 15" key="1">
    <citation type="submission" date="2017-01" db="EMBL/GenBank/DDBJ databases">
        <title>In silico prediction, in vitro antibacterial spectrum and physicochemical properties of a putative bacteriocin produced by Lactobacillus rhamnosus strain L156.4.</title>
        <authorList>
            <person name="Silveira A.M."/>
            <person name="Monteiro A.S."/>
            <person name="Santos V.L."/>
            <person name="Nicoli J.R."/>
            <person name="Azevedo V."/>
            <person name="Soares S.C."/>
            <person name="Castro-Oliveira L."/>
            <person name="Dias-Souza M.V."/>
            <person name="Nardi R.M."/>
        </authorList>
    </citation>
    <scope>NUCLEOTIDE SEQUENCE [LARGE SCALE GENOMIC DNA]</scope>
    <source>
        <strain evidence="13 15">L156.4</strain>
    </source>
</reference>
<protein>
    <recommendedName>
        <fullName evidence="10">Phosphoribosyl-ATP pyrophosphatase</fullName>
        <shortName evidence="10">PRA-PH</shortName>
        <ecNumber evidence="10">3.6.1.31</ecNumber>
    </recommendedName>
</protein>
<organism evidence="12 18">
    <name type="scientific">Lacticaseibacillus rhamnosus</name>
    <name type="common">Lactobacillus rhamnosus</name>
    <dbReference type="NCBI Taxonomy" id="47715"/>
    <lineage>
        <taxon>Bacteria</taxon>
        <taxon>Bacillati</taxon>
        <taxon>Bacillota</taxon>
        <taxon>Bacilli</taxon>
        <taxon>Lactobacillales</taxon>
        <taxon>Lactobacillaceae</taxon>
        <taxon>Lacticaseibacillus</taxon>
    </lineage>
</organism>
<dbReference type="EC" id="3.6.1.31" evidence="10"/>
<dbReference type="OMA" id="DLWFHCM"/>
<evidence type="ECO:0000256" key="9">
    <source>
        <dbReference type="ARBA" id="ARBA00023102"/>
    </source>
</evidence>
<dbReference type="RefSeq" id="WP_005687498.1">
    <property type="nucleotide sequence ID" value="NZ_BSWG01000015.1"/>
</dbReference>
<keyword evidence="4 10" id="KW-0963">Cytoplasm</keyword>
<accession>A0A2A5L372</accession>
<dbReference type="Gene3D" id="1.10.287.1080">
    <property type="entry name" value="MazG-like"/>
    <property type="match status" value="1"/>
</dbReference>
<evidence type="ECO:0000313" key="11">
    <source>
        <dbReference type="EMBL" id="NVO88870.1"/>
    </source>
</evidence>
<dbReference type="GO" id="GO:0004636">
    <property type="term" value="F:phosphoribosyl-ATP diphosphatase activity"/>
    <property type="evidence" value="ECO:0007669"/>
    <property type="project" value="UniProtKB-UniRule"/>
</dbReference>
<dbReference type="PANTHER" id="PTHR42945:SF9">
    <property type="entry name" value="HISTIDINE BIOSYNTHESIS BIFUNCTIONAL PROTEIN HISIE"/>
    <property type="match status" value="1"/>
</dbReference>
<keyword evidence="9 10" id="KW-0368">Histidine biosynthesis</keyword>
<dbReference type="eggNOG" id="COG0140">
    <property type="taxonomic scope" value="Bacteria"/>
</dbReference>
<dbReference type="GO" id="GO:0000105">
    <property type="term" value="P:L-histidine biosynthetic process"/>
    <property type="evidence" value="ECO:0007669"/>
    <property type="project" value="UniProtKB-UniRule"/>
</dbReference>
<reference evidence="12 18" key="4">
    <citation type="submission" date="2020-07" db="EMBL/GenBank/DDBJ databases">
        <title>Organ Donor 1.</title>
        <authorList>
            <person name="Marsh A.J."/>
            <person name="Azcarate-Peril M.A."/>
        </authorList>
    </citation>
    <scope>NUCLEOTIDE SEQUENCE [LARGE SCALE GENOMIC DNA]</scope>
    <source>
        <strain evidence="12 18">AMC0712</strain>
    </source>
</reference>
<dbReference type="NCBIfam" id="TIGR03188">
    <property type="entry name" value="histidine_hisI"/>
    <property type="match status" value="1"/>
</dbReference>
<reference evidence="14 16" key="2">
    <citation type="submission" date="2019-04" db="EMBL/GenBank/DDBJ databases">
        <title>Genome Announcement to Ensure Probiotic Safety of Lactobacillus rhamnosus UBLR-58.</title>
        <authorList>
            <person name="Sulthana A."/>
            <person name="Lakshmi S.G."/>
            <person name="Madempudi R.S."/>
        </authorList>
    </citation>
    <scope>NUCLEOTIDE SEQUENCE [LARGE SCALE GENOMIC DNA]</scope>
    <source>
        <strain evidence="14 16">UBLR-58</strain>
    </source>
</reference>
<evidence type="ECO:0000313" key="17">
    <source>
        <dbReference type="Proteomes" id="UP000542889"/>
    </source>
</evidence>
<evidence type="ECO:0000256" key="2">
    <source>
        <dbReference type="ARBA" id="ARBA00004496"/>
    </source>
</evidence>
<dbReference type="UniPathway" id="UPA00031">
    <property type="reaction ID" value="UER00007"/>
</dbReference>
<evidence type="ECO:0000256" key="10">
    <source>
        <dbReference type="HAMAP-Rule" id="MF_01020"/>
    </source>
</evidence>
<evidence type="ECO:0000256" key="5">
    <source>
        <dbReference type="ARBA" id="ARBA00022605"/>
    </source>
</evidence>
<evidence type="ECO:0000313" key="15">
    <source>
        <dbReference type="Proteomes" id="UP000189067"/>
    </source>
</evidence>
<dbReference type="PANTHER" id="PTHR42945">
    <property type="entry name" value="HISTIDINE BIOSYNTHESIS BIFUNCTIONAL PROTEIN"/>
    <property type="match status" value="1"/>
</dbReference>
<dbReference type="Proteomes" id="UP000542889">
    <property type="component" value="Unassembled WGS sequence"/>
</dbReference>
<evidence type="ECO:0000256" key="3">
    <source>
        <dbReference type="ARBA" id="ARBA00005204"/>
    </source>
</evidence>
<evidence type="ECO:0000256" key="8">
    <source>
        <dbReference type="ARBA" id="ARBA00022840"/>
    </source>
</evidence>
<dbReference type="AlphaFoldDB" id="A0A0D6UCB5"/>
<keyword evidence="6 10" id="KW-0547">Nucleotide-binding</keyword>
<evidence type="ECO:0000313" key="13">
    <source>
        <dbReference type="EMBL" id="ONN74760.1"/>
    </source>
</evidence>
<keyword evidence="7 10" id="KW-0378">Hydrolase</keyword>
<evidence type="ECO:0000313" key="12">
    <source>
        <dbReference type="EMBL" id="NZA04413.1"/>
    </source>
</evidence>
<dbReference type="EMBL" id="JACCKI010000002">
    <property type="protein sequence ID" value="NZA04413.1"/>
    <property type="molecule type" value="Genomic_DNA"/>
</dbReference>
<dbReference type="EMBL" id="JABXWP010000015">
    <property type="protein sequence ID" value="NVO88870.1"/>
    <property type="molecule type" value="Genomic_DNA"/>
</dbReference>
<keyword evidence="5 10" id="KW-0028">Amino-acid biosynthesis</keyword>
<evidence type="ECO:0000256" key="7">
    <source>
        <dbReference type="ARBA" id="ARBA00022801"/>
    </source>
</evidence>
<evidence type="ECO:0000313" key="14">
    <source>
        <dbReference type="EMBL" id="THC80261.1"/>
    </source>
</evidence>
<accession>A0A0D6UCB5</accession>
<dbReference type="Proteomes" id="UP000307517">
    <property type="component" value="Unassembled WGS sequence"/>
</dbReference>
<dbReference type="CDD" id="cd11534">
    <property type="entry name" value="NTP-PPase_HisIE_like"/>
    <property type="match status" value="1"/>
</dbReference>
<dbReference type="GO" id="GO:0005737">
    <property type="term" value="C:cytoplasm"/>
    <property type="evidence" value="ECO:0007669"/>
    <property type="project" value="UniProtKB-SubCell"/>
</dbReference>
<dbReference type="GO" id="GO:0005524">
    <property type="term" value="F:ATP binding"/>
    <property type="evidence" value="ECO:0007669"/>
    <property type="project" value="UniProtKB-KW"/>
</dbReference>
<comment type="similarity">
    <text evidence="10">Belongs to the PRA-PH family.</text>
</comment>
<evidence type="ECO:0000256" key="1">
    <source>
        <dbReference type="ARBA" id="ARBA00001460"/>
    </source>
</evidence>
<evidence type="ECO:0000256" key="4">
    <source>
        <dbReference type="ARBA" id="ARBA00022490"/>
    </source>
</evidence>
<sequence length="110" mass="12340">MTAAKQSITELYDLIQSRKSQPVSGSYTDYLFTKGLDKILKKVGEESTEVIVAAKNPDDAAFILEVADLTYHVLVLMVERGISLDQIATELASREGKMSRLKERDKINKY</sequence>
<dbReference type="SUPFAM" id="SSF101386">
    <property type="entry name" value="all-alpha NTP pyrophosphatases"/>
    <property type="match status" value="1"/>
</dbReference>
<keyword evidence="8 10" id="KW-0067">ATP-binding</keyword>
<comment type="caution">
    <text evidence="12">The sequence shown here is derived from an EMBL/GenBank/DDBJ whole genome shotgun (WGS) entry which is preliminary data.</text>
</comment>
<comment type="catalytic activity">
    <reaction evidence="1 10">
        <text>1-(5-phospho-beta-D-ribosyl)-ATP + H2O = 1-(5-phospho-beta-D-ribosyl)-5'-AMP + diphosphate + H(+)</text>
        <dbReference type="Rhea" id="RHEA:22828"/>
        <dbReference type="ChEBI" id="CHEBI:15377"/>
        <dbReference type="ChEBI" id="CHEBI:15378"/>
        <dbReference type="ChEBI" id="CHEBI:33019"/>
        <dbReference type="ChEBI" id="CHEBI:59457"/>
        <dbReference type="ChEBI" id="CHEBI:73183"/>
        <dbReference type="EC" id="3.6.1.31"/>
    </reaction>
</comment>
<evidence type="ECO:0000313" key="18">
    <source>
        <dbReference type="Proteomes" id="UP000552935"/>
    </source>
</evidence>
<comment type="pathway">
    <text evidence="3 10">Amino-acid biosynthesis; L-histidine biosynthesis; L-histidine from 5-phospho-alpha-D-ribose 1-diphosphate: step 2/9.</text>
</comment>
<comment type="subcellular location">
    <subcellularLocation>
        <location evidence="2 10">Cytoplasm</location>
    </subcellularLocation>
</comment>
<name>A0A0D6UCB5_LACRH</name>
<dbReference type="InterPro" id="IPR021130">
    <property type="entry name" value="PRib-ATP_PPHydrolase-like"/>
</dbReference>
<dbReference type="Pfam" id="PF01503">
    <property type="entry name" value="PRA-PH"/>
    <property type="match status" value="1"/>
</dbReference>
<dbReference type="Proteomes" id="UP000189067">
    <property type="component" value="Unassembled WGS sequence"/>
</dbReference>
<dbReference type="EMBL" id="SSHM01000001">
    <property type="protein sequence ID" value="THC80261.1"/>
    <property type="molecule type" value="Genomic_DNA"/>
</dbReference>
<dbReference type="HAMAP" id="MF_01020">
    <property type="entry name" value="HisE"/>
    <property type="match status" value="1"/>
</dbReference>
<dbReference type="InterPro" id="IPR008179">
    <property type="entry name" value="HisE"/>
</dbReference>
<reference evidence="11 17" key="3">
    <citation type="submission" date="2020-06" db="EMBL/GenBank/DDBJ databases">
        <title>Lactobacillus rhamnosus QC,genome.</title>
        <authorList>
            <person name="Yi H."/>
            <person name="Jin M."/>
        </authorList>
    </citation>
    <scope>NUCLEOTIDE SEQUENCE [LARGE SCALE GENOMIC DNA]</scope>
    <source>
        <strain evidence="11 17">QC</strain>
    </source>
</reference>
<evidence type="ECO:0000313" key="16">
    <source>
        <dbReference type="Proteomes" id="UP000307517"/>
    </source>
</evidence>
<gene>
    <name evidence="10 12" type="primary">hisE</name>
    <name evidence="13" type="ORF">BWR10_06880</name>
    <name evidence="14" type="ORF">E6L36_07540</name>
    <name evidence="12" type="ORF">H0N82_04635</name>
    <name evidence="11" type="ORF">HWN39_10175</name>
</gene>
<dbReference type="Proteomes" id="UP000552935">
    <property type="component" value="Unassembled WGS sequence"/>
</dbReference>